<dbReference type="SUPFAM" id="SSF55785">
    <property type="entry name" value="PYP-like sensor domain (PAS domain)"/>
    <property type="match status" value="1"/>
</dbReference>
<feature type="modified residue" description="4-aspartylphosphate" evidence="6">
    <location>
        <position position="833"/>
    </location>
</feature>
<dbReference type="SUPFAM" id="SSF55874">
    <property type="entry name" value="ATPase domain of HSP90 chaperone/DNA topoisomerase II/histidine kinase"/>
    <property type="match status" value="1"/>
</dbReference>
<dbReference type="Gene3D" id="3.30.450.20">
    <property type="entry name" value="PAS domain"/>
    <property type="match status" value="1"/>
</dbReference>
<sequence>MPWPFDASADAESASAHMTEMERRMRTFPWETTPVGPVAGWPPSLKSAVRTVLDLRLPAHLAWGDTCIQFFNDAYIPILGDKKDSALGNDTSVTWSEIWPVLAPMWERVRQGESLGSDAMPLTINRYGYYETCYFSHSYSPIYGASGKVEGILTTFAEITKAVLGERRQAYQVKLADALRRETAFGPTLKATIRLTSEYFANANVAYVELDEQKRTFAVKEEWKDGIETGGAQGTLPVDMLSPRQLEALRAGATLCINDVSTDPECAAVAKPCLMLGIHSVVVIPLKDGDRLHGAGFLYKDHPYRWTDDERTLAEDLARRTWEALRRIRAEEALREETRILELLHRAGGVLASTLDLDTLLQSVTDAATELTGAAFGAFFYNGKDANGDAYLLYTLSGAPRDAFASLGHPRPTAVFGPTFEGGPPVRSGDITKDPRYGRMGPHHGMPPGHLPVRSYLAASVCSRSGEVLGGLFFGHPEPDVFDERSERLISSFVAQAAVAIDNARLYDLAQRAAREREDILASERAARAEAERHSTMKDEFLAMLAHELRNPLAPITNAAQLLKMPSVDESLRLKAVSIISRQVRHMTELVDDLLDVSRVTRGLVKLENENLDLNAVLRSAVEQARPHIEAKNHTLDVESPGRPVVVTGDRTRLVQVLVNLLNNAAKYTAAGGRIVLRLEAEAGQARLSVIDNGSGMDARLLPHVFDLFTQAERAPDRSQGGLGIGLALVKTIVQMHGGQVEAHSDGPNLGAAFSVRLPLASDQATSAAAPRMERRRHPVSPCTLTIVDDNVDAAQSLAVLLREQGHTVHVFDGAIRTLASPDIGGTHAFILDIGLPDMTGYELARRLRREHAQASFIALTGYGQARDRDLSKQAGFDHHLVKPVDFRALAEILAQLPQCGPGAAGVAPEAGKAGASGPRLSLSS</sequence>
<dbReference type="SMART" id="SM00388">
    <property type="entry name" value="HisKA"/>
    <property type="match status" value="1"/>
</dbReference>
<evidence type="ECO:0000259" key="8">
    <source>
        <dbReference type="PROSITE" id="PS50109"/>
    </source>
</evidence>
<dbReference type="EMBL" id="JAHYBX010000002">
    <property type="protein sequence ID" value="MCA1855988.1"/>
    <property type="molecule type" value="Genomic_DNA"/>
</dbReference>
<organism evidence="10 11">
    <name type="scientific">Massilia hydrophila</name>
    <dbReference type="NCBI Taxonomy" id="3044279"/>
    <lineage>
        <taxon>Bacteria</taxon>
        <taxon>Pseudomonadati</taxon>
        <taxon>Pseudomonadota</taxon>
        <taxon>Betaproteobacteria</taxon>
        <taxon>Burkholderiales</taxon>
        <taxon>Oxalobacteraceae</taxon>
        <taxon>Telluria group</taxon>
        <taxon>Massilia</taxon>
    </lineage>
</organism>
<dbReference type="InterPro" id="IPR036097">
    <property type="entry name" value="HisK_dim/P_sf"/>
</dbReference>
<comment type="catalytic activity">
    <reaction evidence="1">
        <text>ATP + protein L-histidine = ADP + protein N-phospho-L-histidine.</text>
        <dbReference type="EC" id="2.7.13.3"/>
    </reaction>
</comment>
<dbReference type="PANTHER" id="PTHR43547">
    <property type="entry name" value="TWO-COMPONENT HISTIDINE KINASE"/>
    <property type="match status" value="1"/>
</dbReference>
<gene>
    <name evidence="10" type="ORF">LE190_08635</name>
</gene>
<evidence type="ECO:0000256" key="5">
    <source>
        <dbReference type="ARBA" id="ARBA00022777"/>
    </source>
</evidence>
<dbReference type="SUPFAM" id="SSF47384">
    <property type="entry name" value="Homodimeric domain of signal transducing histidine kinase"/>
    <property type="match status" value="1"/>
</dbReference>
<dbReference type="EC" id="2.7.13.3" evidence="2"/>
<dbReference type="Pfam" id="PF00072">
    <property type="entry name" value="Response_reg"/>
    <property type="match status" value="1"/>
</dbReference>
<dbReference type="Pfam" id="PF02518">
    <property type="entry name" value="HATPase_c"/>
    <property type="match status" value="1"/>
</dbReference>
<dbReference type="InterPro" id="IPR003594">
    <property type="entry name" value="HATPase_dom"/>
</dbReference>
<dbReference type="SUPFAM" id="SSF52172">
    <property type="entry name" value="CheY-like"/>
    <property type="match status" value="1"/>
</dbReference>
<dbReference type="Gene3D" id="1.10.287.130">
    <property type="match status" value="1"/>
</dbReference>
<dbReference type="Gene3D" id="3.40.50.2300">
    <property type="match status" value="1"/>
</dbReference>
<dbReference type="RefSeq" id="WP_225238329.1">
    <property type="nucleotide sequence ID" value="NZ_JAHYBX010000002.1"/>
</dbReference>
<evidence type="ECO:0000256" key="4">
    <source>
        <dbReference type="ARBA" id="ARBA00022679"/>
    </source>
</evidence>
<evidence type="ECO:0000256" key="3">
    <source>
        <dbReference type="ARBA" id="ARBA00022553"/>
    </source>
</evidence>
<dbReference type="SMART" id="SM00448">
    <property type="entry name" value="REC"/>
    <property type="match status" value="1"/>
</dbReference>
<keyword evidence="4" id="KW-0808">Transferase</keyword>
<dbReference type="InterPro" id="IPR029016">
    <property type="entry name" value="GAF-like_dom_sf"/>
</dbReference>
<dbReference type="InterPro" id="IPR003661">
    <property type="entry name" value="HisK_dim/P_dom"/>
</dbReference>
<dbReference type="Pfam" id="PF13185">
    <property type="entry name" value="GAF_2"/>
    <property type="match status" value="1"/>
</dbReference>
<dbReference type="SMART" id="SM00387">
    <property type="entry name" value="HATPase_c"/>
    <property type="match status" value="1"/>
</dbReference>
<dbReference type="InterPro" id="IPR001789">
    <property type="entry name" value="Sig_transdc_resp-reg_receiver"/>
</dbReference>
<dbReference type="Pfam" id="PF01590">
    <property type="entry name" value="GAF"/>
    <property type="match status" value="1"/>
</dbReference>
<dbReference type="PROSITE" id="PS50109">
    <property type="entry name" value="HIS_KIN"/>
    <property type="match status" value="1"/>
</dbReference>
<evidence type="ECO:0000259" key="9">
    <source>
        <dbReference type="PROSITE" id="PS50110"/>
    </source>
</evidence>
<dbReference type="PANTHER" id="PTHR43547:SF2">
    <property type="entry name" value="HYBRID SIGNAL TRANSDUCTION HISTIDINE KINASE C"/>
    <property type="match status" value="1"/>
</dbReference>
<dbReference type="PROSITE" id="PS50110">
    <property type="entry name" value="RESPONSE_REGULATORY"/>
    <property type="match status" value="1"/>
</dbReference>
<dbReference type="InterPro" id="IPR005467">
    <property type="entry name" value="His_kinase_dom"/>
</dbReference>
<dbReference type="Gene3D" id="3.30.565.10">
    <property type="entry name" value="Histidine kinase-like ATPase, C-terminal domain"/>
    <property type="match status" value="1"/>
</dbReference>
<evidence type="ECO:0000256" key="2">
    <source>
        <dbReference type="ARBA" id="ARBA00012438"/>
    </source>
</evidence>
<dbReference type="InterPro" id="IPR011006">
    <property type="entry name" value="CheY-like_superfamily"/>
</dbReference>
<dbReference type="InterPro" id="IPR004358">
    <property type="entry name" value="Sig_transdc_His_kin-like_C"/>
</dbReference>
<feature type="region of interest" description="Disordered" evidence="7">
    <location>
        <begin position="905"/>
        <end position="925"/>
    </location>
</feature>
<dbReference type="Pfam" id="PF00512">
    <property type="entry name" value="HisKA"/>
    <property type="match status" value="1"/>
</dbReference>
<evidence type="ECO:0000256" key="6">
    <source>
        <dbReference type="PROSITE-ProRule" id="PRU00169"/>
    </source>
</evidence>
<dbReference type="Proteomes" id="UP001198602">
    <property type="component" value="Unassembled WGS sequence"/>
</dbReference>
<dbReference type="InterPro" id="IPR003018">
    <property type="entry name" value="GAF"/>
</dbReference>
<dbReference type="InterPro" id="IPR036890">
    <property type="entry name" value="HATPase_C_sf"/>
</dbReference>
<dbReference type="InterPro" id="IPR035965">
    <property type="entry name" value="PAS-like_dom_sf"/>
</dbReference>
<name>A0ABS7Y9E3_9BURK</name>
<accession>A0ABS7Y9E3</accession>
<dbReference type="PRINTS" id="PR00344">
    <property type="entry name" value="BCTRLSENSOR"/>
</dbReference>
<evidence type="ECO:0000256" key="1">
    <source>
        <dbReference type="ARBA" id="ARBA00000085"/>
    </source>
</evidence>
<feature type="domain" description="Histidine kinase" evidence="8">
    <location>
        <begin position="544"/>
        <end position="762"/>
    </location>
</feature>
<dbReference type="SUPFAM" id="SSF55781">
    <property type="entry name" value="GAF domain-like"/>
    <property type="match status" value="2"/>
</dbReference>
<feature type="compositionally biased region" description="Low complexity" evidence="7">
    <location>
        <begin position="905"/>
        <end position="916"/>
    </location>
</feature>
<evidence type="ECO:0000313" key="11">
    <source>
        <dbReference type="Proteomes" id="UP001198602"/>
    </source>
</evidence>
<reference evidence="10 11" key="1">
    <citation type="submission" date="2021-07" db="EMBL/GenBank/DDBJ databases">
        <title>Characterization of Violacein-producing bacteria and related species.</title>
        <authorList>
            <person name="Wilson H.S."/>
            <person name="De Leon M.E."/>
        </authorList>
    </citation>
    <scope>NUCLEOTIDE SEQUENCE [LARGE SCALE GENOMIC DNA]</scope>
    <source>
        <strain evidence="10 11">HSC-2F05</strain>
    </source>
</reference>
<keyword evidence="3 6" id="KW-0597">Phosphoprotein</keyword>
<dbReference type="CDD" id="cd00082">
    <property type="entry name" value="HisKA"/>
    <property type="match status" value="1"/>
</dbReference>
<dbReference type="SMART" id="SM00065">
    <property type="entry name" value="GAF"/>
    <property type="match status" value="2"/>
</dbReference>
<protein>
    <recommendedName>
        <fullName evidence="2">histidine kinase</fullName>
        <ecNumber evidence="2">2.7.13.3</ecNumber>
    </recommendedName>
</protein>
<feature type="domain" description="Response regulatory" evidence="9">
    <location>
        <begin position="784"/>
        <end position="898"/>
    </location>
</feature>
<keyword evidence="5" id="KW-0418">Kinase</keyword>
<dbReference type="CDD" id="cd00075">
    <property type="entry name" value="HATPase"/>
    <property type="match status" value="1"/>
</dbReference>
<proteinExistence type="predicted"/>
<dbReference type="Gene3D" id="3.30.450.40">
    <property type="match status" value="2"/>
</dbReference>
<evidence type="ECO:0000313" key="10">
    <source>
        <dbReference type="EMBL" id="MCA1855988.1"/>
    </source>
</evidence>
<comment type="caution">
    <text evidence="10">The sequence shown here is derived from an EMBL/GenBank/DDBJ whole genome shotgun (WGS) entry which is preliminary data.</text>
</comment>
<evidence type="ECO:0000256" key="7">
    <source>
        <dbReference type="SAM" id="MobiDB-lite"/>
    </source>
</evidence>
<keyword evidence="11" id="KW-1185">Reference proteome</keyword>